<sequence length="431" mass="48482">MGSFLKDTLSIGFSKIIIILFSLTISIVTARVLGPAKNGIISALLVYPSIFMSLGSLGIRQSTTYLLGQNKFREDEIKTAITQIWIFTSICSLVICFILMKLFSKTGDQTLLVILALIPIPFTLFNTYNSGIFLGKNEIKKFNQINWIPSFVTLLLTFLLIVLFKWDIGGYMLSLIGGPFIIFIILLFKNKFILYFSLKLNFKLLKAMLSLGLIYALSLLIMNLNYKFDVIMLEKLSNDYETGIYAKGANLTEFLWQIPMFLSTIVFARSAASKDGLGFSRKVAQLMRISFIFISIGSLVLWLFSGMFIVAIFGKQFSESVQVFNHLLPGIVLLTIYKVMNMDLAGKGKPWIAMVAMTPSLVINIVLNLFFIPWWGAKGAALASSVSYSVAAMIFLWIYSVTVKIPVREIISLRRTDFDPLIKAFKRNESN</sequence>
<evidence type="ECO:0000313" key="7">
    <source>
        <dbReference type="EMBL" id="TSJ45803.1"/>
    </source>
</evidence>
<evidence type="ECO:0000256" key="2">
    <source>
        <dbReference type="ARBA" id="ARBA00022475"/>
    </source>
</evidence>
<accession>A0A556N175</accession>
<gene>
    <name evidence="7" type="ORF">FO442_08630</name>
</gene>
<keyword evidence="2" id="KW-1003">Cell membrane</keyword>
<feature type="transmembrane region" description="Helical" evidence="6">
    <location>
        <begin position="146"/>
        <end position="164"/>
    </location>
</feature>
<dbReference type="InterPro" id="IPR002797">
    <property type="entry name" value="Polysacc_synth"/>
</dbReference>
<feature type="transmembrane region" description="Helical" evidence="6">
    <location>
        <begin position="254"/>
        <end position="272"/>
    </location>
</feature>
<evidence type="ECO:0000256" key="6">
    <source>
        <dbReference type="SAM" id="Phobius"/>
    </source>
</evidence>
<keyword evidence="3 6" id="KW-0812">Transmembrane</keyword>
<dbReference type="GO" id="GO:0005886">
    <property type="term" value="C:plasma membrane"/>
    <property type="evidence" value="ECO:0007669"/>
    <property type="project" value="UniProtKB-SubCell"/>
</dbReference>
<feature type="transmembrane region" description="Helical" evidence="6">
    <location>
        <begin position="292"/>
        <end position="314"/>
    </location>
</feature>
<feature type="transmembrane region" description="Helical" evidence="6">
    <location>
        <begin position="320"/>
        <end position="339"/>
    </location>
</feature>
<keyword evidence="4 6" id="KW-1133">Transmembrane helix</keyword>
<protein>
    <submittedName>
        <fullName evidence="7">Oligosaccharide flippase family protein</fullName>
    </submittedName>
</protein>
<feature type="transmembrane region" description="Helical" evidence="6">
    <location>
        <begin position="80"/>
        <end position="100"/>
    </location>
</feature>
<dbReference type="PANTHER" id="PTHR30250">
    <property type="entry name" value="PST FAMILY PREDICTED COLANIC ACID TRANSPORTER"/>
    <property type="match status" value="1"/>
</dbReference>
<feature type="transmembrane region" description="Helical" evidence="6">
    <location>
        <begin position="386"/>
        <end position="407"/>
    </location>
</feature>
<dbReference type="Pfam" id="PF01943">
    <property type="entry name" value="Polysacc_synt"/>
    <property type="match status" value="1"/>
</dbReference>
<feature type="transmembrane region" description="Helical" evidence="6">
    <location>
        <begin position="170"/>
        <end position="188"/>
    </location>
</feature>
<organism evidence="7 8">
    <name type="scientific">Fluviicola chungangensis</name>
    <dbReference type="NCBI Taxonomy" id="2597671"/>
    <lineage>
        <taxon>Bacteria</taxon>
        <taxon>Pseudomonadati</taxon>
        <taxon>Bacteroidota</taxon>
        <taxon>Flavobacteriia</taxon>
        <taxon>Flavobacteriales</taxon>
        <taxon>Crocinitomicaceae</taxon>
        <taxon>Fluviicola</taxon>
    </lineage>
</organism>
<proteinExistence type="predicted"/>
<dbReference type="AlphaFoldDB" id="A0A556N175"/>
<dbReference type="EMBL" id="VLPL01000003">
    <property type="protein sequence ID" value="TSJ45803.1"/>
    <property type="molecule type" value="Genomic_DNA"/>
</dbReference>
<keyword evidence="8" id="KW-1185">Reference proteome</keyword>
<comment type="subcellular location">
    <subcellularLocation>
        <location evidence="1">Cell membrane</location>
        <topology evidence="1">Multi-pass membrane protein</topology>
    </subcellularLocation>
</comment>
<evidence type="ECO:0000256" key="4">
    <source>
        <dbReference type="ARBA" id="ARBA00022989"/>
    </source>
</evidence>
<dbReference type="InterPro" id="IPR050833">
    <property type="entry name" value="Poly_Biosynth_Transport"/>
</dbReference>
<comment type="caution">
    <text evidence="7">The sequence shown here is derived from an EMBL/GenBank/DDBJ whole genome shotgun (WGS) entry which is preliminary data.</text>
</comment>
<dbReference type="RefSeq" id="WP_144332758.1">
    <property type="nucleotide sequence ID" value="NZ_VLPL01000003.1"/>
</dbReference>
<evidence type="ECO:0000256" key="1">
    <source>
        <dbReference type="ARBA" id="ARBA00004651"/>
    </source>
</evidence>
<keyword evidence="5 6" id="KW-0472">Membrane</keyword>
<feature type="transmembrane region" description="Helical" evidence="6">
    <location>
        <begin position="39"/>
        <end position="59"/>
    </location>
</feature>
<name>A0A556N175_9FLAO</name>
<dbReference type="PANTHER" id="PTHR30250:SF11">
    <property type="entry name" value="O-ANTIGEN TRANSPORTER-RELATED"/>
    <property type="match status" value="1"/>
</dbReference>
<feature type="transmembrane region" description="Helical" evidence="6">
    <location>
        <begin position="351"/>
        <end position="374"/>
    </location>
</feature>
<evidence type="ECO:0000256" key="5">
    <source>
        <dbReference type="ARBA" id="ARBA00023136"/>
    </source>
</evidence>
<feature type="transmembrane region" description="Helical" evidence="6">
    <location>
        <begin position="112"/>
        <end position="134"/>
    </location>
</feature>
<feature type="transmembrane region" description="Helical" evidence="6">
    <location>
        <begin position="208"/>
        <end position="226"/>
    </location>
</feature>
<dbReference type="Proteomes" id="UP000316008">
    <property type="component" value="Unassembled WGS sequence"/>
</dbReference>
<feature type="transmembrane region" description="Helical" evidence="6">
    <location>
        <begin position="12"/>
        <end position="33"/>
    </location>
</feature>
<dbReference type="OrthoDB" id="8482265at2"/>
<reference evidence="7 8" key="1">
    <citation type="submission" date="2019-07" db="EMBL/GenBank/DDBJ databases">
        <authorList>
            <person name="Huq M.A."/>
        </authorList>
    </citation>
    <scope>NUCLEOTIDE SEQUENCE [LARGE SCALE GENOMIC DNA]</scope>
    <source>
        <strain evidence="7 8">MAH-3</strain>
    </source>
</reference>
<evidence type="ECO:0000256" key="3">
    <source>
        <dbReference type="ARBA" id="ARBA00022692"/>
    </source>
</evidence>
<evidence type="ECO:0000313" key="8">
    <source>
        <dbReference type="Proteomes" id="UP000316008"/>
    </source>
</evidence>